<keyword evidence="4" id="KW-1133">Transmembrane helix</keyword>
<feature type="domain" description="Fibronectin type-III" evidence="5">
    <location>
        <begin position="576"/>
        <end position="663"/>
    </location>
</feature>
<feature type="transmembrane region" description="Helical" evidence="4">
    <location>
        <begin position="1280"/>
        <end position="1304"/>
    </location>
</feature>
<feature type="compositionally biased region" description="Pro residues" evidence="3">
    <location>
        <begin position="1320"/>
        <end position="1335"/>
    </location>
</feature>
<feature type="compositionally biased region" description="Polar residues" evidence="3">
    <location>
        <begin position="1339"/>
        <end position="1349"/>
    </location>
</feature>
<evidence type="ECO:0000256" key="4">
    <source>
        <dbReference type="SAM" id="Phobius"/>
    </source>
</evidence>
<feature type="region of interest" description="Disordered" evidence="3">
    <location>
        <begin position="1320"/>
        <end position="1349"/>
    </location>
</feature>
<evidence type="ECO:0000259" key="5">
    <source>
        <dbReference type="PROSITE" id="PS50853"/>
    </source>
</evidence>
<feature type="region of interest" description="Disordered" evidence="3">
    <location>
        <begin position="1047"/>
        <end position="1066"/>
    </location>
</feature>
<keyword evidence="4" id="KW-0812">Transmembrane</keyword>
<dbReference type="InterPro" id="IPR003961">
    <property type="entry name" value="FN3_dom"/>
</dbReference>
<feature type="domain" description="Fibronectin type-III" evidence="5">
    <location>
        <begin position="781"/>
        <end position="876"/>
    </location>
</feature>
<feature type="region of interest" description="Disordered" evidence="3">
    <location>
        <begin position="334"/>
        <end position="367"/>
    </location>
</feature>
<feature type="region of interest" description="Disordered" evidence="3">
    <location>
        <begin position="28"/>
        <end position="122"/>
    </location>
</feature>
<dbReference type="InterPro" id="IPR050964">
    <property type="entry name" value="Striated_Muscle_Regulatory"/>
</dbReference>
<evidence type="ECO:0000256" key="1">
    <source>
        <dbReference type="ARBA" id="ARBA00022737"/>
    </source>
</evidence>
<feature type="compositionally biased region" description="Polar residues" evidence="3">
    <location>
        <begin position="344"/>
        <end position="362"/>
    </location>
</feature>
<dbReference type="SUPFAM" id="SSF49265">
    <property type="entry name" value="Fibronectin type III"/>
    <property type="match status" value="4"/>
</dbReference>
<dbReference type="CDD" id="cd00063">
    <property type="entry name" value="FN3"/>
    <property type="match status" value="4"/>
</dbReference>
<feature type="compositionally biased region" description="Basic and acidic residues" evidence="3">
    <location>
        <begin position="44"/>
        <end position="56"/>
    </location>
</feature>
<dbReference type="SMART" id="SM00060">
    <property type="entry name" value="FN3"/>
    <property type="match status" value="5"/>
</dbReference>
<dbReference type="PANTHER" id="PTHR13817">
    <property type="entry name" value="TITIN"/>
    <property type="match status" value="1"/>
</dbReference>
<comment type="caution">
    <text evidence="6">The sequence shown here is derived from an EMBL/GenBank/DDBJ whole genome shotgun (WGS) entry which is preliminary data.</text>
</comment>
<feature type="domain" description="Fibronectin type-III" evidence="5">
    <location>
        <begin position="477"/>
        <end position="571"/>
    </location>
</feature>
<keyword evidence="7" id="KW-1185">Reference proteome</keyword>
<dbReference type="OrthoDB" id="5835629at2759"/>
<dbReference type="EMBL" id="CADEPM010000002">
    <property type="protein sequence ID" value="CAB3400028.1"/>
    <property type="molecule type" value="Genomic_DNA"/>
</dbReference>
<keyword evidence="1" id="KW-0677">Repeat</keyword>
<protein>
    <recommendedName>
        <fullName evidence="5">Fibronectin type-III domain-containing protein</fullName>
    </recommendedName>
</protein>
<feature type="compositionally biased region" description="Polar residues" evidence="3">
    <location>
        <begin position="69"/>
        <end position="122"/>
    </location>
</feature>
<name>A0A8S1EKZ5_9PELO</name>
<feature type="compositionally biased region" description="Low complexity" evidence="3">
    <location>
        <begin position="57"/>
        <end position="68"/>
    </location>
</feature>
<dbReference type="PROSITE" id="PS50853">
    <property type="entry name" value="FN3"/>
    <property type="match status" value="5"/>
</dbReference>
<feature type="region of interest" description="Disordered" evidence="3">
    <location>
        <begin position="421"/>
        <end position="444"/>
    </location>
</feature>
<evidence type="ECO:0000313" key="7">
    <source>
        <dbReference type="Proteomes" id="UP000494206"/>
    </source>
</evidence>
<keyword evidence="4" id="KW-0472">Membrane</keyword>
<dbReference type="Proteomes" id="UP000494206">
    <property type="component" value="Unassembled WGS sequence"/>
</dbReference>
<sequence>MYVPNQIPFPPSYIPSRFLFQPRYRQAIPLPAPPTEPKPMNQPKKQETQYEQDLQHHQQQQVPQNSQQPTVVSPEQSKGVLPNQQQQNAETNPNQQQNGVDIPNQQQQQKTEPTFPNKQHQGCLTLNHQNHQTTSFPNYQQHNGNAFPNQQHQLAMAIPNSELSELQTASFPNYQQHQGNGYAIRQQPAVVAFSNHHQLKAGSHLNYQQQRRLAAFQNQQYQQRYLAMTIAARRQQLAFVNQWKPNPRQSSLLGVPPLFQLPPGSFLPYPPPPPYKYLPCPYPHGPATIKMVGDMGGMPLVPFPITVPPGHQCHQIVDELGILRHVVLSIEPNAQIGAAPPETNVEQTNGTSPGESQPQEQRACSGPSIIYNNNGKWIPANPEAVLSLKEKCGIDTESGEKLRETLKQVTQPHITRALTTNGDINWKSAEQTPEKPDNKGLYPSLDTSEYTYQTTAIEPKRQQYVQPYITTPTRPDPPHMLRVVNKGYDFVHLIWKSGNNNGAAIYLYYVYVLVLHKSGIIDGATFCQFDCCEGKILGLKPSTNYRFCIKSVNAIGESYESALIDVGTKSDRPPPTPNAPAVTSVTHRAVRLMWLPLNECVYGLEQNDVNRQIHNVIRERLTGTTIQIGNLQPDSEYHFRLFAKNNEGESERSDWTVVRTQLPRHYNHHNHYYHSNHYETPARVPSTPIFLRYVNRKPEVGWKISLKNHKDLVFNLEGSTYINPEHFFSIYRGSATTYVIAEDDIYQVRVQSISKRGLKSDFTNVLIVPRIEKEELAAPDKPKPPRLMTNKMGTLRIIWDPVEYPNKNFTVFYRLQRIDDDETAHDIYTGPNTEILFNDEDGDMEISLRLKSFILANEVPIDSDWSEVITRVTPRRNPKPPTDLHYDREAKEICWDCPDEWDDLRFDVEISSEDGVIVHEEKRSKRYCMDCFAPGFLYKCVVYSIHDDGKSNDPAIYEFIMPAEAPGGPEPNNISPEGTDKLTVRWTPGNSHGNPTSDYRFKIFEKDTMVREFTVPANSYFEEYTINDLKPNTAYRIELRAENQIGQSPPAFFNGKTKSLPPTPPKLECEPEPTAIRLRWKTDVRHTAMSYKLVRIKDGQQITIYEGENLTSKVKNLTQDTEYEFQIRASNKLTGTSVWSPVYKFRTSLAPPPPIRTCPTVTKNNGKRDLYTIQWTDVLQNTNEKTHFYRLQVVESTDPKAKWNTVYEGNQTVFTLKTNGYKGPIQVRVFCVRIHDKGETRGHESPITFIMNDQEETEQKPISQKSDDLQIYYGKIRKCLLPIAALISFIIVALLLVTVCDILFNMTQNTPITEPVYVPPAPPIPTPPPTTPPIPSKQYIPQSTGHLEY</sequence>
<evidence type="ECO:0000256" key="3">
    <source>
        <dbReference type="SAM" id="MobiDB-lite"/>
    </source>
</evidence>
<feature type="domain" description="Fibronectin type-III" evidence="5">
    <location>
        <begin position="965"/>
        <end position="1063"/>
    </location>
</feature>
<organism evidence="6 7">
    <name type="scientific">Caenorhabditis bovis</name>
    <dbReference type="NCBI Taxonomy" id="2654633"/>
    <lineage>
        <taxon>Eukaryota</taxon>
        <taxon>Metazoa</taxon>
        <taxon>Ecdysozoa</taxon>
        <taxon>Nematoda</taxon>
        <taxon>Chromadorea</taxon>
        <taxon>Rhabditida</taxon>
        <taxon>Rhabditina</taxon>
        <taxon>Rhabditomorpha</taxon>
        <taxon>Rhabditoidea</taxon>
        <taxon>Rhabditidae</taxon>
        <taxon>Peloderinae</taxon>
        <taxon>Caenorhabditis</taxon>
    </lineage>
</organism>
<dbReference type="Gene3D" id="2.60.40.10">
    <property type="entry name" value="Immunoglobulins"/>
    <property type="match status" value="4"/>
</dbReference>
<feature type="compositionally biased region" description="Polar residues" evidence="3">
    <location>
        <begin position="421"/>
        <end position="431"/>
    </location>
</feature>
<gene>
    <name evidence="6" type="ORF">CBOVIS_LOCUS3052</name>
</gene>
<proteinExistence type="predicted"/>
<evidence type="ECO:0000313" key="6">
    <source>
        <dbReference type="EMBL" id="CAB3400028.1"/>
    </source>
</evidence>
<dbReference type="InterPro" id="IPR036116">
    <property type="entry name" value="FN3_sf"/>
</dbReference>
<feature type="domain" description="Fibronectin type-III" evidence="5">
    <location>
        <begin position="1064"/>
        <end position="1150"/>
    </location>
</feature>
<accession>A0A8S1EKZ5</accession>
<dbReference type="PANTHER" id="PTHR13817:SF166">
    <property type="entry name" value="NEURONAL IGCAM-RELATED"/>
    <property type="match status" value="1"/>
</dbReference>
<dbReference type="Pfam" id="PF00041">
    <property type="entry name" value="fn3"/>
    <property type="match status" value="2"/>
</dbReference>
<dbReference type="InterPro" id="IPR013783">
    <property type="entry name" value="Ig-like_fold"/>
</dbReference>
<keyword evidence="2" id="KW-1015">Disulfide bond</keyword>
<reference evidence="6 7" key="1">
    <citation type="submission" date="2020-04" db="EMBL/GenBank/DDBJ databases">
        <authorList>
            <person name="Laetsch R D."/>
            <person name="Stevens L."/>
            <person name="Kumar S."/>
            <person name="Blaxter L. M."/>
        </authorList>
    </citation>
    <scope>NUCLEOTIDE SEQUENCE [LARGE SCALE GENOMIC DNA]</scope>
</reference>
<evidence type="ECO:0000256" key="2">
    <source>
        <dbReference type="ARBA" id="ARBA00023157"/>
    </source>
</evidence>